<dbReference type="Proteomes" id="UP000526625">
    <property type="component" value="Unassembled WGS sequence"/>
</dbReference>
<reference evidence="2 5" key="2">
    <citation type="submission" date="2020-08" db="EMBL/GenBank/DDBJ databases">
        <title>Genomic Encyclopedia of Type Strains, Phase IV (KMG-V): Genome sequencing to study the core and pangenomes of soil and plant-associated prokaryotes.</title>
        <authorList>
            <person name="Whitman W."/>
        </authorList>
    </citation>
    <scope>NUCLEOTIDE SEQUENCE [LARGE SCALE GENOMIC DNA]</scope>
    <source>
        <strain evidence="2 5">SEMIA 4059</strain>
    </source>
</reference>
<dbReference type="InterPro" id="IPR010980">
    <property type="entry name" value="Cyt_c/b562"/>
</dbReference>
<evidence type="ECO:0000256" key="1">
    <source>
        <dbReference type="SAM" id="SignalP"/>
    </source>
</evidence>
<dbReference type="GO" id="GO:0009055">
    <property type="term" value="F:electron transfer activity"/>
    <property type="evidence" value="ECO:0007669"/>
    <property type="project" value="InterPro"/>
</dbReference>
<protein>
    <submittedName>
        <fullName evidence="2 3">Cytochrome c</fullName>
    </submittedName>
</protein>
<organism evidence="3 4">
    <name type="scientific">Rhizobium tropici</name>
    <dbReference type="NCBI Taxonomy" id="398"/>
    <lineage>
        <taxon>Bacteria</taxon>
        <taxon>Pseudomonadati</taxon>
        <taxon>Pseudomonadota</taxon>
        <taxon>Alphaproteobacteria</taxon>
        <taxon>Hyphomicrobiales</taxon>
        <taxon>Rhizobiaceae</taxon>
        <taxon>Rhizobium/Agrobacterium group</taxon>
        <taxon>Rhizobium</taxon>
    </lineage>
</organism>
<comment type="caution">
    <text evidence="3">The sequence shown here is derived from an EMBL/GenBank/DDBJ whole genome shotgun (WGS) entry which is preliminary data.</text>
</comment>
<proteinExistence type="predicted"/>
<accession>A0A6P1C9S1</accession>
<dbReference type="Gene3D" id="1.20.120.10">
    <property type="entry name" value="Cytochrome c/b562"/>
    <property type="match status" value="1"/>
</dbReference>
<evidence type="ECO:0000313" key="5">
    <source>
        <dbReference type="Proteomes" id="UP000526625"/>
    </source>
</evidence>
<dbReference type="GO" id="GO:0020037">
    <property type="term" value="F:heme binding"/>
    <property type="evidence" value="ECO:0007669"/>
    <property type="project" value="InterPro"/>
</dbReference>
<evidence type="ECO:0000313" key="4">
    <source>
        <dbReference type="Proteomes" id="UP000471190"/>
    </source>
</evidence>
<dbReference type="GO" id="GO:0022900">
    <property type="term" value="P:electron transport chain"/>
    <property type="evidence" value="ECO:0007669"/>
    <property type="project" value="InterPro"/>
</dbReference>
<reference evidence="3 4" key="1">
    <citation type="submission" date="2020-02" db="EMBL/GenBank/DDBJ databases">
        <title>Draft genome sequence of Rhizobium tropici.</title>
        <authorList>
            <person name="Khayi S."/>
            <person name="Jemo M."/>
        </authorList>
    </citation>
    <scope>NUCLEOTIDE SEQUENCE [LARGE SCALE GENOMIC DNA]</scope>
    <source>
        <strain evidence="3 4">A12</strain>
    </source>
</reference>
<keyword evidence="5" id="KW-1185">Reference proteome</keyword>
<dbReference type="EMBL" id="JAADZA010000027">
    <property type="protein sequence ID" value="NEV13497.1"/>
    <property type="molecule type" value="Genomic_DNA"/>
</dbReference>
<dbReference type="EMBL" id="JACHBF010000006">
    <property type="protein sequence ID" value="MBB6492224.1"/>
    <property type="molecule type" value="Genomic_DNA"/>
</dbReference>
<feature type="signal peptide" evidence="1">
    <location>
        <begin position="1"/>
        <end position="25"/>
    </location>
</feature>
<dbReference type="SUPFAM" id="SSF47175">
    <property type="entry name" value="Cytochromes"/>
    <property type="match status" value="1"/>
</dbReference>
<dbReference type="GO" id="GO:0005506">
    <property type="term" value="F:iron ion binding"/>
    <property type="evidence" value="ECO:0007669"/>
    <property type="project" value="InterPro"/>
</dbReference>
<dbReference type="PROSITE" id="PS51009">
    <property type="entry name" value="CYTCII"/>
    <property type="match status" value="1"/>
</dbReference>
<feature type="chain" id="PRO_5026993964" evidence="1">
    <location>
        <begin position="26"/>
        <end position="182"/>
    </location>
</feature>
<dbReference type="Pfam" id="PF01322">
    <property type="entry name" value="Cytochrom_C_2"/>
    <property type="match status" value="1"/>
</dbReference>
<dbReference type="Proteomes" id="UP000471190">
    <property type="component" value="Unassembled WGS sequence"/>
</dbReference>
<name>A0A6P1C9S1_RHITR</name>
<keyword evidence="1" id="KW-0732">Signal</keyword>
<dbReference type="InterPro" id="IPR002321">
    <property type="entry name" value="Cyt_c_II"/>
</dbReference>
<dbReference type="RefSeq" id="WP_015343733.1">
    <property type="nucleotide sequence ID" value="NZ_JAADZA010000027.1"/>
</dbReference>
<evidence type="ECO:0000313" key="3">
    <source>
        <dbReference type="EMBL" id="NEV13497.1"/>
    </source>
</evidence>
<dbReference type="AlphaFoldDB" id="A0A6P1C9S1"/>
<gene>
    <name evidence="2" type="ORF">GGD45_002630</name>
    <name evidence="3" type="ORF">GXW80_21140</name>
</gene>
<evidence type="ECO:0000313" key="2">
    <source>
        <dbReference type="EMBL" id="MBB6492224.1"/>
    </source>
</evidence>
<sequence length="182" mass="19167">MIVSKMVPLFSLVALAAVLASIAFAAQDLVALRQADMQAMATAAKTMAGMFRDAGSYSSMEFEKAAAAISARSGTVLAGHFAHGLDDPGSKASSEVGPERERFGALANDLRDYARALEAAAVENPGAMTESMRMKPGEAMGGGPFGTHVQSKAQLASIPAEHIFHLMMQTCTTCHARFRTSR</sequence>